<sequence>MATVKDIARLAGVSPTTVSWALNGTRPVREETRKRILEAVKLLNYHPKMSARSLRAGKVFSIGIYLVNTDLNLRFVDYAFQLTAGACHVLGSAGYSVQFDIITLENLDVLSKKALEHSVDGMLIMPQFLGVSSYLNQALPKDFPVVYLQRDPTFEVPNCVAVDQAKGVKLVIEHLWHCGHRELALITGPSRHVDSLQRIEAARTYCRKFGMHVKDAWTYEGLFDVDGGQKGMELLLAEPERPSVVFCFNDYMAIGALRQAMLTGVQVPQEISLVGFDDIAVADAMVPALTTVRQPWFELGVRSAEKLMALLNDEHHRGQTETAMISPALIQRDSVRRCAR</sequence>
<evidence type="ECO:0000256" key="2">
    <source>
        <dbReference type="ARBA" id="ARBA00023015"/>
    </source>
</evidence>
<proteinExistence type="predicted"/>
<dbReference type="SMART" id="SM00354">
    <property type="entry name" value="HTH_LACI"/>
    <property type="match status" value="1"/>
</dbReference>
<keyword evidence="2" id="KW-0805">Transcription regulation</keyword>
<keyword evidence="7" id="KW-1185">Reference proteome</keyword>
<dbReference type="Pfam" id="PF00356">
    <property type="entry name" value="LacI"/>
    <property type="match status" value="1"/>
</dbReference>
<name>A0A1N7JK38_9BACL</name>
<keyword evidence="1" id="KW-0678">Repressor</keyword>
<dbReference type="AlphaFoldDB" id="A0A1N7JK38"/>
<dbReference type="EMBL" id="FTOO01000001">
    <property type="protein sequence ID" value="SIS49695.1"/>
    <property type="molecule type" value="Genomic_DNA"/>
</dbReference>
<dbReference type="STRING" id="252246.SAMN05421799_10125"/>
<evidence type="ECO:0000313" key="7">
    <source>
        <dbReference type="Proteomes" id="UP000186156"/>
    </source>
</evidence>
<dbReference type="GO" id="GO:0003700">
    <property type="term" value="F:DNA-binding transcription factor activity"/>
    <property type="evidence" value="ECO:0007669"/>
    <property type="project" value="TreeGrafter"/>
</dbReference>
<keyword evidence="4" id="KW-0804">Transcription</keyword>
<dbReference type="InterPro" id="IPR010982">
    <property type="entry name" value="Lambda_DNA-bd_dom_sf"/>
</dbReference>
<accession>A0A1N7JK38</accession>
<dbReference type="GO" id="GO:0000976">
    <property type="term" value="F:transcription cis-regulatory region binding"/>
    <property type="evidence" value="ECO:0007669"/>
    <property type="project" value="TreeGrafter"/>
</dbReference>
<protein>
    <submittedName>
        <fullName evidence="6">Transcriptional regulator, LacI family</fullName>
    </submittedName>
</protein>
<dbReference type="PANTHER" id="PTHR30146">
    <property type="entry name" value="LACI-RELATED TRANSCRIPTIONAL REPRESSOR"/>
    <property type="match status" value="1"/>
</dbReference>
<dbReference type="PROSITE" id="PS50932">
    <property type="entry name" value="HTH_LACI_2"/>
    <property type="match status" value="1"/>
</dbReference>
<gene>
    <name evidence="6" type="ORF">SAMN05421799_10125</name>
</gene>
<dbReference type="InterPro" id="IPR046335">
    <property type="entry name" value="LacI/GalR-like_sensor"/>
</dbReference>
<evidence type="ECO:0000256" key="4">
    <source>
        <dbReference type="ARBA" id="ARBA00023163"/>
    </source>
</evidence>
<feature type="domain" description="HTH lacI-type" evidence="5">
    <location>
        <begin position="2"/>
        <end position="56"/>
    </location>
</feature>
<dbReference type="CDD" id="cd06267">
    <property type="entry name" value="PBP1_LacI_sugar_binding-like"/>
    <property type="match status" value="1"/>
</dbReference>
<dbReference type="OrthoDB" id="9775106at2"/>
<evidence type="ECO:0000256" key="1">
    <source>
        <dbReference type="ARBA" id="ARBA00022491"/>
    </source>
</evidence>
<dbReference type="Gene3D" id="1.10.260.40">
    <property type="entry name" value="lambda repressor-like DNA-binding domains"/>
    <property type="match status" value="1"/>
</dbReference>
<dbReference type="InterPro" id="IPR028082">
    <property type="entry name" value="Peripla_BP_I"/>
</dbReference>
<evidence type="ECO:0000256" key="3">
    <source>
        <dbReference type="ARBA" id="ARBA00023125"/>
    </source>
</evidence>
<dbReference type="CDD" id="cd01392">
    <property type="entry name" value="HTH_LacI"/>
    <property type="match status" value="1"/>
</dbReference>
<evidence type="ECO:0000313" key="6">
    <source>
        <dbReference type="EMBL" id="SIS49695.1"/>
    </source>
</evidence>
<dbReference type="InterPro" id="IPR000843">
    <property type="entry name" value="HTH_LacI"/>
</dbReference>
<dbReference type="SUPFAM" id="SSF47413">
    <property type="entry name" value="lambda repressor-like DNA-binding domains"/>
    <property type="match status" value="1"/>
</dbReference>
<dbReference type="Gene3D" id="3.40.50.2300">
    <property type="match status" value="2"/>
</dbReference>
<dbReference type="PANTHER" id="PTHR30146:SF148">
    <property type="entry name" value="HTH-TYPE TRANSCRIPTIONAL REPRESSOR PURR-RELATED"/>
    <property type="match status" value="1"/>
</dbReference>
<organism evidence="6 7">
    <name type="scientific">Alicyclobacillus vulcanalis</name>
    <dbReference type="NCBI Taxonomy" id="252246"/>
    <lineage>
        <taxon>Bacteria</taxon>
        <taxon>Bacillati</taxon>
        <taxon>Bacillota</taxon>
        <taxon>Bacilli</taxon>
        <taxon>Bacillales</taxon>
        <taxon>Alicyclobacillaceae</taxon>
        <taxon>Alicyclobacillus</taxon>
    </lineage>
</organism>
<dbReference type="SUPFAM" id="SSF53822">
    <property type="entry name" value="Periplasmic binding protein-like I"/>
    <property type="match status" value="1"/>
</dbReference>
<evidence type="ECO:0000259" key="5">
    <source>
        <dbReference type="PROSITE" id="PS50932"/>
    </source>
</evidence>
<dbReference type="PROSITE" id="PS00356">
    <property type="entry name" value="HTH_LACI_1"/>
    <property type="match status" value="1"/>
</dbReference>
<reference evidence="7" key="1">
    <citation type="submission" date="2017-01" db="EMBL/GenBank/DDBJ databases">
        <authorList>
            <person name="Varghese N."/>
            <person name="Submissions S."/>
        </authorList>
    </citation>
    <scope>NUCLEOTIDE SEQUENCE [LARGE SCALE GENOMIC DNA]</scope>
    <source>
        <strain evidence="7">DSM 16176</strain>
    </source>
</reference>
<dbReference type="Proteomes" id="UP000186156">
    <property type="component" value="Unassembled WGS sequence"/>
</dbReference>
<keyword evidence="3" id="KW-0238">DNA-binding</keyword>
<dbReference type="Pfam" id="PF13377">
    <property type="entry name" value="Peripla_BP_3"/>
    <property type="match status" value="1"/>
</dbReference>
<dbReference type="RefSeq" id="WP_076343891.1">
    <property type="nucleotide sequence ID" value="NZ_FTOO01000001.1"/>
</dbReference>